<keyword evidence="3" id="KW-1185">Reference proteome</keyword>
<evidence type="ECO:0000313" key="2">
    <source>
        <dbReference type="EMBL" id="KZL16726.1"/>
    </source>
</evidence>
<dbReference type="PATRIC" id="fig|989403.3.peg.3593"/>
<keyword evidence="1" id="KW-1133">Transmembrane helix</keyword>
<protein>
    <submittedName>
        <fullName evidence="2">Uncharacterized protein</fullName>
    </submittedName>
</protein>
<dbReference type="RefSeq" id="WP_068008338.1">
    <property type="nucleotide sequence ID" value="NZ_FOFM01000004.1"/>
</dbReference>
<sequence>MNKPTDLATIPIAGGAVMSGFDDWASWLALEIQPYVALLGAAWLIFKLATGVYDRLSGQDKP</sequence>
<proteinExistence type="predicted"/>
<reference evidence="2 3" key="1">
    <citation type="journal article" date="2016" name="Front. Microbiol.">
        <title>Comparative Genomic Analysis Reveals a Diverse Repertoire of Genes Involved in Prokaryote-Eukaryote Interactions within the Pseudovibrio Genus.</title>
        <authorList>
            <person name="Romano S."/>
            <person name="Fernandez-Guerra A."/>
            <person name="Reen F.J."/>
            <person name="Glockner F.O."/>
            <person name="Crowley S.P."/>
            <person name="O'Sullivan O."/>
            <person name="Cotter P.D."/>
            <person name="Adams C."/>
            <person name="Dobson A.D."/>
            <person name="O'Gara F."/>
        </authorList>
    </citation>
    <scope>NUCLEOTIDE SEQUENCE [LARGE SCALE GENOMIC DNA]</scope>
    <source>
        <strain evidence="2 3">Ad2</strain>
    </source>
</reference>
<dbReference type="EMBL" id="LMCB01000044">
    <property type="protein sequence ID" value="KZL16726.1"/>
    <property type="molecule type" value="Genomic_DNA"/>
</dbReference>
<dbReference type="STRING" id="989403.SAMN05421798_104167"/>
<evidence type="ECO:0000313" key="3">
    <source>
        <dbReference type="Proteomes" id="UP000076577"/>
    </source>
</evidence>
<feature type="transmembrane region" description="Helical" evidence="1">
    <location>
        <begin position="24"/>
        <end position="46"/>
    </location>
</feature>
<keyword evidence="1" id="KW-0472">Membrane</keyword>
<name>A0A165WNA9_9HYPH</name>
<evidence type="ECO:0000256" key="1">
    <source>
        <dbReference type="SAM" id="Phobius"/>
    </source>
</evidence>
<accession>A0A165WNA9</accession>
<dbReference type="AlphaFoldDB" id="A0A165WNA9"/>
<organism evidence="2 3">
    <name type="scientific">Pseudovibrio axinellae</name>
    <dbReference type="NCBI Taxonomy" id="989403"/>
    <lineage>
        <taxon>Bacteria</taxon>
        <taxon>Pseudomonadati</taxon>
        <taxon>Pseudomonadota</taxon>
        <taxon>Alphaproteobacteria</taxon>
        <taxon>Hyphomicrobiales</taxon>
        <taxon>Stappiaceae</taxon>
        <taxon>Pseudovibrio</taxon>
    </lineage>
</organism>
<dbReference type="Proteomes" id="UP000076577">
    <property type="component" value="Unassembled WGS sequence"/>
</dbReference>
<comment type="caution">
    <text evidence="2">The sequence shown here is derived from an EMBL/GenBank/DDBJ whole genome shotgun (WGS) entry which is preliminary data.</text>
</comment>
<gene>
    <name evidence="2" type="ORF">PsAD2_03343</name>
</gene>
<keyword evidence="1" id="KW-0812">Transmembrane</keyword>